<accession>A0AAN5DHS9</accession>
<keyword evidence="3" id="KW-1185">Reference proteome</keyword>
<name>A0AAN5DHS9_9BILA</name>
<organism evidence="2 3">
    <name type="scientific">Pristionchus mayeri</name>
    <dbReference type="NCBI Taxonomy" id="1317129"/>
    <lineage>
        <taxon>Eukaryota</taxon>
        <taxon>Metazoa</taxon>
        <taxon>Ecdysozoa</taxon>
        <taxon>Nematoda</taxon>
        <taxon>Chromadorea</taxon>
        <taxon>Rhabditida</taxon>
        <taxon>Rhabditina</taxon>
        <taxon>Diplogasteromorpha</taxon>
        <taxon>Diplogasteroidea</taxon>
        <taxon>Neodiplogasteridae</taxon>
        <taxon>Pristionchus</taxon>
    </lineage>
</organism>
<dbReference type="EMBL" id="BTRK01000006">
    <property type="protein sequence ID" value="GMR62169.1"/>
    <property type="molecule type" value="Genomic_DNA"/>
</dbReference>
<sequence length="67" mass="7634">TLPLLLLPSRSNRSISQSLYDYPSSSRSFRLFSLSLSSHRPGTIAHSPNREPVGLRYHPKRELDNKV</sequence>
<comment type="caution">
    <text evidence="2">The sequence shown here is derived from an EMBL/GenBank/DDBJ whole genome shotgun (WGS) entry which is preliminary data.</text>
</comment>
<proteinExistence type="predicted"/>
<feature type="non-terminal residue" evidence="2">
    <location>
        <position position="1"/>
    </location>
</feature>
<dbReference type="Proteomes" id="UP001328107">
    <property type="component" value="Unassembled WGS sequence"/>
</dbReference>
<evidence type="ECO:0000313" key="3">
    <source>
        <dbReference type="Proteomes" id="UP001328107"/>
    </source>
</evidence>
<feature type="region of interest" description="Disordered" evidence="1">
    <location>
        <begin position="41"/>
        <end position="67"/>
    </location>
</feature>
<evidence type="ECO:0000313" key="2">
    <source>
        <dbReference type="EMBL" id="GMR62169.1"/>
    </source>
</evidence>
<protein>
    <submittedName>
        <fullName evidence="2">Uncharacterized protein</fullName>
    </submittedName>
</protein>
<reference evidence="3" key="1">
    <citation type="submission" date="2022-10" db="EMBL/GenBank/DDBJ databases">
        <title>Genome assembly of Pristionchus species.</title>
        <authorList>
            <person name="Yoshida K."/>
            <person name="Sommer R.J."/>
        </authorList>
    </citation>
    <scope>NUCLEOTIDE SEQUENCE [LARGE SCALE GENOMIC DNA]</scope>
    <source>
        <strain evidence="3">RS5460</strain>
    </source>
</reference>
<evidence type="ECO:0000256" key="1">
    <source>
        <dbReference type="SAM" id="MobiDB-lite"/>
    </source>
</evidence>
<gene>
    <name evidence="2" type="ORF">PMAYCL1PPCAC_32364</name>
</gene>
<dbReference type="AlphaFoldDB" id="A0AAN5DHS9"/>